<feature type="region of interest" description="Disordered" evidence="1">
    <location>
        <begin position="144"/>
        <end position="163"/>
    </location>
</feature>
<organism evidence="3 4">
    <name type="scientific">Byssothecium circinans</name>
    <dbReference type="NCBI Taxonomy" id="147558"/>
    <lineage>
        <taxon>Eukaryota</taxon>
        <taxon>Fungi</taxon>
        <taxon>Dikarya</taxon>
        <taxon>Ascomycota</taxon>
        <taxon>Pezizomycotina</taxon>
        <taxon>Dothideomycetes</taxon>
        <taxon>Pleosporomycetidae</taxon>
        <taxon>Pleosporales</taxon>
        <taxon>Massarineae</taxon>
        <taxon>Massarinaceae</taxon>
        <taxon>Byssothecium</taxon>
    </lineage>
</organism>
<sequence>MSPTLINVFKTVPKELFRVNNGRAVRLREWSLQRQRSYDILTDAGKVSAKALDPKTYRKPNGASMRPNSAFQKRLVSSLKGANTIVYAVPAGVPLPDDLILVHEHTDHYSLQAAKEMTLPELNDKITNFLQFKGRVFSKDQWLQAYPQPTKPSNPPKPTKRNV</sequence>
<feature type="domain" description="Tse2 ADP-ribosyltransferase toxin" evidence="2">
    <location>
        <begin position="14"/>
        <end position="142"/>
    </location>
</feature>
<evidence type="ECO:0000313" key="3">
    <source>
        <dbReference type="EMBL" id="KAF1961563.1"/>
    </source>
</evidence>
<name>A0A6A5U8S3_9PLEO</name>
<proteinExistence type="predicted"/>
<gene>
    <name evidence="3" type="ORF">CC80DRAFT_401956</name>
</gene>
<dbReference type="InterPro" id="IPR041018">
    <property type="entry name" value="ADPRTs_Tse2"/>
</dbReference>
<dbReference type="AlphaFoldDB" id="A0A6A5U8S3"/>
<protein>
    <recommendedName>
        <fullName evidence="2">Tse2 ADP-ribosyltransferase toxin domain-containing protein</fullName>
    </recommendedName>
</protein>
<dbReference type="OrthoDB" id="10266325at2759"/>
<dbReference type="Pfam" id="PF18648">
    <property type="entry name" value="ADPRTs_Tse2"/>
    <property type="match status" value="1"/>
</dbReference>
<reference evidence="3" key="1">
    <citation type="journal article" date="2020" name="Stud. Mycol.">
        <title>101 Dothideomycetes genomes: a test case for predicting lifestyles and emergence of pathogens.</title>
        <authorList>
            <person name="Haridas S."/>
            <person name="Albert R."/>
            <person name="Binder M."/>
            <person name="Bloem J."/>
            <person name="Labutti K."/>
            <person name="Salamov A."/>
            <person name="Andreopoulos B."/>
            <person name="Baker S."/>
            <person name="Barry K."/>
            <person name="Bills G."/>
            <person name="Bluhm B."/>
            <person name="Cannon C."/>
            <person name="Castanera R."/>
            <person name="Culley D."/>
            <person name="Daum C."/>
            <person name="Ezra D."/>
            <person name="Gonzalez J."/>
            <person name="Henrissat B."/>
            <person name="Kuo A."/>
            <person name="Liang C."/>
            <person name="Lipzen A."/>
            <person name="Lutzoni F."/>
            <person name="Magnuson J."/>
            <person name="Mondo S."/>
            <person name="Nolan M."/>
            <person name="Ohm R."/>
            <person name="Pangilinan J."/>
            <person name="Park H.-J."/>
            <person name="Ramirez L."/>
            <person name="Alfaro M."/>
            <person name="Sun H."/>
            <person name="Tritt A."/>
            <person name="Yoshinaga Y."/>
            <person name="Zwiers L.-H."/>
            <person name="Turgeon B."/>
            <person name="Goodwin S."/>
            <person name="Spatafora J."/>
            <person name="Crous P."/>
            <person name="Grigoriev I."/>
        </authorList>
    </citation>
    <scope>NUCLEOTIDE SEQUENCE</scope>
    <source>
        <strain evidence="3">CBS 675.92</strain>
    </source>
</reference>
<evidence type="ECO:0000313" key="4">
    <source>
        <dbReference type="Proteomes" id="UP000800035"/>
    </source>
</evidence>
<evidence type="ECO:0000256" key="1">
    <source>
        <dbReference type="SAM" id="MobiDB-lite"/>
    </source>
</evidence>
<dbReference type="Proteomes" id="UP000800035">
    <property type="component" value="Unassembled WGS sequence"/>
</dbReference>
<dbReference type="EMBL" id="ML976980">
    <property type="protein sequence ID" value="KAF1961563.1"/>
    <property type="molecule type" value="Genomic_DNA"/>
</dbReference>
<accession>A0A6A5U8S3</accession>
<evidence type="ECO:0000259" key="2">
    <source>
        <dbReference type="Pfam" id="PF18648"/>
    </source>
</evidence>
<keyword evidence="4" id="KW-1185">Reference proteome</keyword>